<reference evidence="2 3" key="1">
    <citation type="submission" date="2020-02" db="EMBL/GenBank/DDBJ databases">
        <authorList>
            <person name="Ferguson B K."/>
        </authorList>
    </citation>
    <scope>NUCLEOTIDE SEQUENCE [LARGE SCALE GENOMIC DNA]</scope>
</reference>
<gene>
    <name evidence="2" type="ORF">NTEN_LOCUS4145</name>
</gene>
<feature type="region of interest" description="Disordered" evidence="1">
    <location>
        <begin position="253"/>
        <end position="303"/>
    </location>
</feature>
<feature type="compositionally biased region" description="Basic and acidic residues" evidence="1">
    <location>
        <begin position="572"/>
        <end position="599"/>
    </location>
</feature>
<proteinExistence type="predicted"/>
<feature type="compositionally biased region" description="Basic and acidic residues" evidence="1">
    <location>
        <begin position="292"/>
        <end position="302"/>
    </location>
</feature>
<evidence type="ECO:0000313" key="3">
    <source>
        <dbReference type="Proteomes" id="UP000479000"/>
    </source>
</evidence>
<dbReference type="PANTHER" id="PTHR34494">
    <property type="entry name" value="PROTEIN CBG25024"/>
    <property type="match status" value="1"/>
</dbReference>
<dbReference type="Proteomes" id="UP000479000">
    <property type="component" value="Unassembled WGS sequence"/>
</dbReference>
<dbReference type="OrthoDB" id="6595291at2759"/>
<organism evidence="2 3">
    <name type="scientific">Nesidiocoris tenuis</name>
    <dbReference type="NCBI Taxonomy" id="355587"/>
    <lineage>
        <taxon>Eukaryota</taxon>
        <taxon>Metazoa</taxon>
        <taxon>Ecdysozoa</taxon>
        <taxon>Arthropoda</taxon>
        <taxon>Hexapoda</taxon>
        <taxon>Insecta</taxon>
        <taxon>Pterygota</taxon>
        <taxon>Neoptera</taxon>
        <taxon>Paraneoptera</taxon>
        <taxon>Hemiptera</taxon>
        <taxon>Heteroptera</taxon>
        <taxon>Panheteroptera</taxon>
        <taxon>Cimicomorpha</taxon>
        <taxon>Miridae</taxon>
        <taxon>Dicyphina</taxon>
        <taxon>Nesidiocoris</taxon>
    </lineage>
</organism>
<feature type="region of interest" description="Disordered" evidence="1">
    <location>
        <begin position="112"/>
        <end position="145"/>
    </location>
</feature>
<keyword evidence="3" id="KW-1185">Reference proteome</keyword>
<accession>A0A6H5G5Q9</accession>
<dbReference type="AlphaFoldDB" id="A0A6H5G5Q9"/>
<sequence length="661" mass="73098">MAFRSPYHTGGPFRNNIMCNQFIILLYSIFDEIAEFPEIYEVEICPDICSQNLKWYGSVLKTVSPGHSNSSFYLIFRHWKDPRVEEGSAREREEFQADAISSFIASSERISNEPHDEELISNNEQTLSTFKIQSSEPRSDRMASKSTDSRVEGWLCCFYALPKMTYHPHRIEEDSPVVERTERTSRFGNSLTRVGTNPNIGTTRQNGEQMNNLLQHYGGRREIMMRHFVIRLKAIFFYYVVDEVEKRGKKSYLSQLGDPRSEPGTSPDRQIEIPSRFPMSEPIDNISGCGERNCKQGEEIKRPTARNIGRLGVDNKITIRAPTGNPSCGPVQHAERGKRRHIILAERPSLRAQSSAKTPPTMRVSFLVVCAALALTVAPPTIDASFIDSIPGISQIKSLVQAATGDTEGAKKTQENFVNTAPVISQIKSGVQAAQGDKEGAKKTQEQFVKNIEEVADATPIVGHIKGGIHIAVGDKERGEEIIKTASSTTGSVIGGLLGGPAGAILGGAATDALITGVDSAVNKESKPFGVWDYVVNINDKDAGEHFDQWLGLGLDALGGGAAKKPSKGGNKNKDKDTRPDEGRPDGGRPDEGRPDSPRPEFGAEQPPRGGLDEDFIHQYGPDDMRIDYSLPETMDIARRRVNLPDNYRNRLEEIDFRQVQ</sequence>
<evidence type="ECO:0000256" key="1">
    <source>
        <dbReference type="SAM" id="MobiDB-lite"/>
    </source>
</evidence>
<feature type="compositionally biased region" description="Polar residues" evidence="1">
    <location>
        <begin position="120"/>
        <end position="136"/>
    </location>
</feature>
<dbReference type="EMBL" id="CADCXU010006102">
    <property type="protein sequence ID" value="CAA9997851.1"/>
    <property type="molecule type" value="Genomic_DNA"/>
</dbReference>
<feature type="compositionally biased region" description="Basic and acidic residues" evidence="1">
    <location>
        <begin position="611"/>
        <end position="625"/>
    </location>
</feature>
<name>A0A6H5G5Q9_9HEMI</name>
<feature type="region of interest" description="Disordered" evidence="1">
    <location>
        <begin position="561"/>
        <end position="625"/>
    </location>
</feature>
<protein>
    <submittedName>
        <fullName evidence="2">Uncharacterized protein</fullName>
    </submittedName>
</protein>
<dbReference type="PANTHER" id="PTHR34494:SF1">
    <property type="entry name" value="PROTEIN CBG25024"/>
    <property type="match status" value="1"/>
</dbReference>
<evidence type="ECO:0000313" key="2">
    <source>
        <dbReference type="EMBL" id="CAA9997851.1"/>
    </source>
</evidence>